<dbReference type="PANTHER" id="PTHR24056">
    <property type="entry name" value="CELL DIVISION PROTEIN KINASE"/>
    <property type="match status" value="1"/>
</dbReference>
<comment type="subunit">
    <text evidence="8">May form a complex composed of at least the catalytic subunit CRK2 and a cyclin.</text>
</comment>
<feature type="non-terminal residue" evidence="13">
    <location>
        <position position="232"/>
    </location>
</feature>
<evidence type="ECO:0000256" key="9">
    <source>
        <dbReference type="ARBA" id="ARBA00039612"/>
    </source>
</evidence>
<dbReference type="GO" id="GO:0005524">
    <property type="term" value="F:ATP binding"/>
    <property type="evidence" value="ECO:0007669"/>
    <property type="project" value="UniProtKB-KW"/>
</dbReference>
<keyword evidence="7" id="KW-0067">ATP-binding</keyword>
<evidence type="ECO:0000313" key="14">
    <source>
        <dbReference type="Proteomes" id="UP000095751"/>
    </source>
</evidence>
<dbReference type="KEGG" id="fcy:FRACYDRAFT_141320"/>
<dbReference type="GO" id="GO:0010389">
    <property type="term" value="P:regulation of G2/M transition of mitotic cell cycle"/>
    <property type="evidence" value="ECO:0007669"/>
    <property type="project" value="TreeGrafter"/>
</dbReference>
<sequence>LSLVFPYCPMDLNEVLTIRKRNFQQPLAFRFLKTIFRDVFDAIAHCHDNGILHRDIKPGNLLVSSKGRIILCDFGLAKPFLSFEKEKNEQIVASDNINVVEKGLCTLYYRPPEVLLGGPSAFPSVDMWSAGIVLMELIAGRSLWPGRNVIDQLSLVFDALGTPNETTWPSVRRLPDWGKLNFGTKSTKLWENILPRAAESSMLIDLVSKLLKLNPIKRLTARQALDHSWLKE</sequence>
<dbReference type="Pfam" id="PF00069">
    <property type="entry name" value="Pkinase"/>
    <property type="match status" value="1"/>
</dbReference>
<dbReference type="GO" id="GO:0005737">
    <property type="term" value="C:cytoplasm"/>
    <property type="evidence" value="ECO:0007669"/>
    <property type="project" value="TreeGrafter"/>
</dbReference>
<dbReference type="GO" id="GO:0030332">
    <property type="term" value="F:cyclin binding"/>
    <property type="evidence" value="ECO:0007669"/>
    <property type="project" value="TreeGrafter"/>
</dbReference>
<evidence type="ECO:0000313" key="13">
    <source>
        <dbReference type="EMBL" id="OEU21327.1"/>
    </source>
</evidence>
<dbReference type="GO" id="GO:0004693">
    <property type="term" value="F:cyclin-dependent protein serine/threonine kinase activity"/>
    <property type="evidence" value="ECO:0007669"/>
    <property type="project" value="UniProtKB-EC"/>
</dbReference>
<dbReference type="GO" id="GO:0007165">
    <property type="term" value="P:signal transduction"/>
    <property type="evidence" value="ECO:0007669"/>
    <property type="project" value="TreeGrafter"/>
</dbReference>
<evidence type="ECO:0000256" key="7">
    <source>
        <dbReference type="ARBA" id="ARBA00022840"/>
    </source>
</evidence>
<evidence type="ECO:0000256" key="1">
    <source>
        <dbReference type="ARBA" id="ARBA00006485"/>
    </source>
</evidence>
<dbReference type="Gene3D" id="1.10.510.10">
    <property type="entry name" value="Transferase(Phosphotransferase) domain 1"/>
    <property type="match status" value="1"/>
</dbReference>
<dbReference type="GO" id="GO:0000307">
    <property type="term" value="C:cyclin-dependent protein kinase holoenzyme complex"/>
    <property type="evidence" value="ECO:0007669"/>
    <property type="project" value="TreeGrafter"/>
</dbReference>
<keyword evidence="14" id="KW-1185">Reference proteome</keyword>
<dbReference type="EC" id="2.7.11.22" evidence="2"/>
<dbReference type="InterPro" id="IPR050108">
    <property type="entry name" value="CDK"/>
</dbReference>
<accession>A0A1E7FT85</accession>
<dbReference type="Proteomes" id="UP000095751">
    <property type="component" value="Unassembled WGS sequence"/>
</dbReference>
<keyword evidence="4" id="KW-0808">Transferase</keyword>
<dbReference type="PROSITE" id="PS50011">
    <property type="entry name" value="PROTEIN_KINASE_DOM"/>
    <property type="match status" value="1"/>
</dbReference>
<proteinExistence type="inferred from homology"/>
<protein>
    <recommendedName>
        <fullName evidence="9">Cyclin-dependent kinase 2 homolog</fullName>
        <ecNumber evidence="2">2.7.11.22</ecNumber>
    </recommendedName>
    <alternativeName>
        <fullName evidence="10">Cell division control protein 2 homolog</fullName>
    </alternativeName>
    <alternativeName>
        <fullName evidence="11">cdc2-related kinase 2</fullName>
    </alternativeName>
</protein>
<dbReference type="InterPro" id="IPR000719">
    <property type="entry name" value="Prot_kinase_dom"/>
</dbReference>
<dbReference type="OrthoDB" id="413582at2759"/>
<dbReference type="InParanoid" id="A0A1E7FT85"/>
<evidence type="ECO:0000256" key="2">
    <source>
        <dbReference type="ARBA" id="ARBA00012425"/>
    </source>
</evidence>
<evidence type="ECO:0000256" key="3">
    <source>
        <dbReference type="ARBA" id="ARBA00022527"/>
    </source>
</evidence>
<keyword evidence="3" id="KW-0723">Serine/threonine-protein kinase</keyword>
<dbReference type="GO" id="GO:0000082">
    <property type="term" value="P:G1/S transition of mitotic cell cycle"/>
    <property type="evidence" value="ECO:0007669"/>
    <property type="project" value="TreeGrafter"/>
</dbReference>
<dbReference type="AlphaFoldDB" id="A0A1E7FT85"/>
<dbReference type="GO" id="GO:0005634">
    <property type="term" value="C:nucleus"/>
    <property type="evidence" value="ECO:0007669"/>
    <property type="project" value="TreeGrafter"/>
</dbReference>
<dbReference type="InterPro" id="IPR008271">
    <property type="entry name" value="Ser/Thr_kinase_AS"/>
</dbReference>
<evidence type="ECO:0000256" key="4">
    <source>
        <dbReference type="ARBA" id="ARBA00022679"/>
    </source>
</evidence>
<evidence type="ECO:0000256" key="11">
    <source>
        <dbReference type="ARBA" id="ARBA00042858"/>
    </source>
</evidence>
<dbReference type="PANTHER" id="PTHR24056:SF254">
    <property type="entry name" value="CYCLIN-DEPENDENT KINASE 2"/>
    <property type="match status" value="1"/>
</dbReference>
<dbReference type="EMBL" id="KV784354">
    <property type="protein sequence ID" value="OEU21327.1"/>
    <property type="molecule type" value="Genomic_DNA"/>
</dbReference>
<dbReference type="GO" id="GO:0010468">
    <property type="term" value="P:regulation of gene expression"/>
    <property type="evidence" value="ECO:0007669"/>
    <property type="project" value="TreeGrafter"/>
</dbReference>
<evidence type="ECO:0000256" key="10">
    <source>
        <dbReference type="ARBA" id="ARBA00041902"/>
    </source>
</evidence>
<keyword evidence="5" id="KW-0547">Nucleotide-binding</keyword>
<name>A0A1E7FT85_9STRA</name>
<comment type="similarity">
    <text evidence="1">Belongs to the protein kinase superfamily. CMGC Ser/Thr protein kinase family. CDC2/CDKX subfamily.</text>
</comment>
<organism evidence="13 14">
    <name type="scientific">Fragilariopsis cylindrus CCMP1102</name>
    <dbReference type="NCBI Taxonomy" id="635003"/>
    <lineage>
        <taxon>Eukaryota</taxon>
        <taxon>Sar</taxon>
        <taxon>Stramenopiles</taxon>
        <taxon>Ochrophyta</taxon>
        <taxon>Bacillariophyta</taxon>
        <taxon>Bacillariophyceae</taxon>
        <taxon>Bacillariophycidae</taxon>
        <taxon>Bacillariales</taxon>
        <taxon>Bacillariaceae</taxon>
        <taxon>Fragilariopsis</taxon>
    </lineage>
</organism>
<feature type="domain" description="Protein kinase" evidence="12">
    <location>
        <begin position="1"/>
        <end position="230"/>
    </location>
</feature>
<dbReference type="PROSITE" id="PS00108">
    <property type="entry name" value="PROTEIN_KINASE_ST"/>
    <property type="match status" value="1"/>
</dbReference>
<dbReference type="InterPro" id="IPR011009">
    <property type="entry name" value="Kinase-like_dom_sf"/>
</dbReference>
<dbReference type="FunFam" id="1.10.510.10:FF:000624">
    <property type="entry name" value="Mitogen-activated protein kinase"/>
    <property type="match status" value="1"/>
</dbReference>
<evidence type="ECO:0000256" key="5">
    <source>
        <dbReference type="ARBA" id="ARBA00022741"/>
    </source>
</evidence>
<reference evidence="13 14" key="1">
    <citation type="submission" date="2016-09" db="EMBL/GenBank/DDBJ databases">
        <title>Extensive genetic diversity and differential bi-allelic expression allows diatom success in the polar Southern Ocean.</title>
        <authorList>
            <consortium name="DOE Joint Genome Institute"/>
            <person name="Mock T."/>
            <person name="Otillar R.P."/>
            <person name="Strauss J."/>
            <person name="Dupont C."/>
            <person name="Frickenhaus S."/>
            <person name="Maumus F."/>
            <person name="Mcmullan M."/>
            <person name="Sanges R."/>
            <person name="Schmutz J."/>
            <person name="Toseland A."/>
            <person name="Valas R."/>
            <person name="Veluchamy A."/>
            <person name="Ward B.J."/>
            <person name="Allen A."/>
            <person name="Barry K."/>
            <person name="Falciatore A."/>
            <person name="Ferrante M."/>
            <person name="Fortunato A.E."/>
            <person name="Gloeckner G."/>
            <person name="Gruber A."/>
            <person name="Hipkin R."/>
            <person name="Janech M."/>
            <person name="Kroth P."/>
            <person name="Leese F."/>
            <person name="Lindquist E."/>
            <person name="Lyon B.R."/>
            <person name="Martin J."/>
            <person name="Mayer C."/>
            <person name="Parker M."/>
            <person name="Quesneville H."/>
            <person name="Raymond J."/>
            <person name="Uhlig C."/>
            <person name="Valentin K.U."/>
            <person name="Worden A.Z."/>
            <person name="Armbrust E.V."/>
            <person name="Bowler C."/>
            <person name="Green B."/>
            <person name="Moulton V."/>
            <person name="Van Oosterhout C."/>
            <person name="Grigoriev I."/>
        </authorList>
    </citation>
    <scope>NUCLEOTIDE SEQUENCE [LARGE SCALE GENOMIC DNA]</scope>
    <source>
        <strain evidence="13 14">CCMP1102</strain>
    </source>
</reference>
<keyword evidence="6 13" id="KW-0418">Kinase</keyword>
<evidence type="ECO:0000256" key="6">
    <source>
        <dbReference type="ARBA" id="ARBA00022777"/>
    </source>
</evidence>
<evidence type="ECO:0000256" key="8">
    <source>
        <dbReference type="ARBA" id="ARBA00038543"/>
    </source>
</evidence>
<dbReference type="SMART" id="SM00220">
    <property type="entry name" value="S_TKc"/>
    <property type="match status" value="1"/>
</dbReference>
<feature type="non-terminal residue" evidence="13">
    <location>
        <position position="1"/>
    </location>
</feature>
<dbReference type="SUPFAM" id="SSF56112">
    <property type="entry name" value="Protein kinase-like (PK-like)"/>
    <property type="match status" value="1"/>
</dbReference>
<evidence type="ECO:0000259" key="12">
    <source>
        <dbReference type="PROSITE" id="PS50011"/>
    </source>
</evidence>
<gene>
    <name evidence="13" type="ORF">FRACYDRAFT_141320</name>
</gene>